<dbReference type="Proteomes" id="UP000062963">
    <property type="component" value="Chromosome"/>
</dbReference>
<evidence type="ECO:0000256" key="1">
    <source>
        <dbReference type="SAM" id="Phobius"/>
    </source>
</evidence>
<keyword evidence="1" id="KW-0812">Transmembrane</keyword>
<dbReference type="PATRIC" id="fig|273035.7.peg.29"/>
<reference evidence="2 3" key="1">
    <citation type="journal article" date="2015" name="Genome Announc.">
        <title>Complete Genome Sequence of Spiroplasma kunkelii Strain CR2-3x, Causal Agent of Corn Stunt Disease in Zea mays L.</title>
        <authorList>
            <person name="Davis R.E."/>
            <person name="Shao J."/>
            <person name="Dally E.L."/>
            <person name="Zhao Y."/>
            <person name="Gasparich G.E."/>
            <person name="Gaynor B.J."/>
            <person name="Athey J.C."/>
            <person name="Harrison N.A."/>
            <person name="Donofrio N."/>
        </authorList>
    </citation>
    <scope>NUCLEOTIDE SEQUENCE [LARGE SCALE GENOMIC DNA]</scope>
    <source>
        <strain evidence="2 3">CR2-3x</strain>
    </source>
</reference>
<dbReference type="RefSeq" id="WP_053390335.1">
    <property type="nucleotide sequence ID" value="NZ_CP010899.1"/>
</dbReference>
<dbReference type="KEGG" id="skn:SKUN_0027"/>
<feature type="transmembrane region" description="Helical" evidence="1">
    <location>
        <begin position="6"/>
        <end position="28"/>
    </location>
</feature>
<evidence type="ECO:0000313" key="3">
    <source>
        <dbReference type="Proteomes" id="UP000062963"/>
    </source>
</evidence>
<sequence>MSYEVLIGIGAGIAFVGILGYKGVELLIKKIMKNKVKESTNKVVGQETLDAIHLGLLQTANTLGLGNTEWAQVLETNKPISEEEFNHIVKLQRAKKSISKKDIKLSDKTIKV</sequence>
<gene>
    <name evidence="2" type="ORF">SKUN_0027</name>
</gene>
<keyword evidence="1" id="KW-1133">Transmembrane helix</keyword>
<evidence type="ECO:0000313" key="2">
    <source>
        <dbReference type="EMBL" id="ALA96952.1"/>
    </source>
</evidence>
<proteinExistence type="predicted"/>
<name>A0A0K2JEV5_SPIKU</name>
<organism evidence="2 3">
    <name type="scientific">Spiroplasma kunkelii CR2-3x</name>
    <dbReference type="NCBI Taxonomy" id="273035"/>
    <lineage>
        <taxon>Bacteria</taxon>
        <taxon>Bacillati</taxon>
        <taxon>Mycoplasmatota</taxon>
        <taxon>Mollicutes</taxon>
        <taxon>Entomoplasmatales</taxon>
        <taxon>Spiroplasmataceae</taxon>
        <taxon>Spiroplasma</taxon>
    </lineage>
</organism>
<dbReference type="AlphaFoldDB" id="A0A0K2JEV5"/>
<protein>
    <submittedName>
        <fullName evidence="2">Uncharacterized protein</fullName>
    </submittedName>
</protein>
<keyword evidence="3" id="KW-1185">Reference proteome</keyword>
<accession>A0A0K2JEV5</accession>
<dbReference type="STRING" id="273035.SKUN_0027"/>
<dbReference type="EMBL" id="CP010899">
    <property type="protein sequence ID" value="ALA96952.1"/>
    <property type="molecule type" value="Genomic_DNA"/>
</dbReference>
<keyword evidence="1" id="KW-0472">Membrane</keyword>